<accession>A0A4V3A788</accession>
<dbReference type="SUPFAM" id="SSF52972">
    <property type="entry name" value="ITPase-like"/>
    <property type="match status" value="1"/>
</dbReference>
<organism evidence="5 6">
    <name type="scientific">Pseudohoeflea suaedae</name>
    <dbReference type="NCBI Taxonomy" id="877384"/>
    <lineage>
        <taxon>Bacteria</taxon>
        <taxon>Pseudomonadati</taxon>
        <taxon>Pseudomonadota</taxon>
        <taxon>Alphaproteobacteria</taxon>
        <taxon>Hyphomicrobiales</taxon>
        <taxon>Rhizobiaceae</taxon>
        <taxon>Pseudohoeflea</taxon>
    </lineage>
</organism>
<dbReference type="InterPro" id="IPR029001">
    <property type="entry name" value="ITPase-like_fam"/>
</dbReference>
<dbReference type="GO" id="GO:0047429">
    <property type="term" value="F:nucleoside triphosphate diphosphatase activity"/>
    <property type="evidence" value="ECO:0007669"/>
    <property type="project" value="InterPro"/>
</dbReference>
<comment type="similarity">
    <text evidence="4">Belongs to the Maf family. YceF subfamily.</text>
</comment>
<dbReference type="Proteomes" id="UP000295131">
    <property type="component" value="Unassembled WGS sequence"/>
</dbReference>
<dbReference type="PANTHER" id="PTHR43213">
    <property type="entry name" value="BIFUNCTIONAL DTTP/UTP PYROPHOSPHATASE/METHYLTRANSFERASE PROTEIN-RELATED"/>
    <property type="match status" value="1"/>
</dbReference>
<dbReference type="HAMAP" id="MF_00528">
    <property type="entry name" value="Maf"/>
    <property type="match status" value="1"/>
</dbReference>
<dbReference type="NCBIfam" id="TIGR00172">
    <property type="entry name" value="maf"/>
    <property type="match status" value="1"/>
</dbReference>
<name>A0A4V3A788_9HYPH</name>
<evidence type="ECO:0000313" key="5">
    <source>
        <dbReference type="EMBL" id="TDH37815.1"/>
    </source>
</evidence>
<keyword evidence="3 4" id="KW-0546">Nucleotide metabolism</keyword>
<comment type="caution">
    <text evidence="5">The sequence shown here is derived from an EMBL/GenBank/DDBJ whole genome shotgun (WGS) entry which is preliminary data.</text>
</comment>
<dbReference type="PIRSF" id="PIRSF006305">
    <property type="entry name" value="Maf"/>
    <property type="match status" value="1"/>
</dbReference>
<dbReference type="PANTHER" id="PTHR43213:SF5">
    <property type="entry name" value="BIFUNCTIONAL DTTP_UTP PYROPHOSPHATASE_METHYLTRANSFERASE PROTEIN-RELATED"/>
    <property type="match status" value="1"/>
</dbReference>
<feature type="active site" description="Proton acceptor" evidence="4">
    <location>
        <position position="75"/>
    </location>
</feature>
<dbReference type="OrthoDB" id="9813962at2"/>
<comment type="function">
    <text evidence="4">Nucleoside triphosphate pyrophosphatase that hydrolyzes 7-methyl-GTP (m(7)GTP). May have a dual role in cell division arrest and in preventing the incorporation of modified nucleotides into cellular nucleic acids.</text>
</comment>
<evidence type="ECO:0000256" key="2">
    <source>
        <dbReference type="ARBA" id="ARBA00022801"/>
    </source>
</evidence>
<feature type="site" description="Important for substrate specificity" evidence="4">
    <location>
        <position position="12"/>
    </location>
</feature>
<evidence type="ECO:0000256" key="1">
    <source>
        <dbReference type="ARBA" id="ARBA00001968"/>
    </source>
</evidence>
<protein>
    <recommendedName>
        <fullName evidence="4">7-methyl-GTP pyrophosphatase</fullName>
        <shortName evidence="4">m(7)GTP pyrophosphatase</shortName>
        <ecNumber evidence="4">3.6.1.-</ecNumber>
    </recommendedName>
</protein>
<evidence type="ECO:0000313" key="6">
    <source>
        <dbReference type="Proteomes" id="UP000295131"/>
    </source>
</evidence>
<dbReference type="EMBL" id="SMSI01000001">
    <property type="protein sequence ID" value="TDH37815.1"/>
    <property type="molecule type" value="Genomic_DNA"/>
</dbReference>
<dbReference type="Pfam" id="PF02545">
    <property type="entry name" value="Maf"/>
    <property type="match status" value="1"/>
</dbReference>
<dbReference type="Gene3D" id="3.90.950.10">
    <property type="match status" value="1"/>
</dbReference>
<dbReference type="InterPro" id="IPR003697">
    <property type="entry name" value="Maf-like"/>
</dbReference>
<dbReference type="CDD" id="cd00555">
    <property type="entry name" value="Maf"/>
    <property type="match status" value="1"/>
</dbReference>
<keyword evidence="2 4" id="KW-0378">Hydrolase</keyword>
<evidence type="ECO:0000256" key="3">
    <source>
        <dbReference type="ARBA" id="ARBA00023080"/>
    </source>
</evidence>
<comment type="subcellular location">
    <subcellularLocation>
        <location evidence="4">Cytoplasm</location>
    </subcellularLocation>
</comment>
<dbReference type="RefSeq" id="WP_133282652.1">
    <property type="nucleotide sequence ID" value="NZ_SMSI01000001.1"/>
</dbReference>
<dbReference type="EC" id="3.6.1.-" evidence="4"/>
<dbReference type="NCBIfam" id="NF002690">
    <property type="entry name" value="PRK02478.1"/>
    <property type="match status" value="1"/>
</dbReference>
<feature type="site" description="Important for substrate specificity" evidence="4">
    <location>
        <position position="76"/>
    </location>
</feature>
<gene>
    <name evidence="5" type="ORF">E2A64_01350</name>
</gene>
<feature type="site" description="Important for substrate specificity" evidence="4">
    <location>
        <position position="161"/>
    </location>
</feature>
<keyword evidence="6" id="KW-1185">Reference proteome</keyword>
<comment type="catalytic activity">
    <reaction evidence="4">
        <text>N(7)-methyl-GTP + H2O = N(7)-methyl-GMP + diphosphate + H(+)</text>
        <dbReference type="Rhea" id="RHEA:58744"/>
        <dbReference type="ChEBI" id="CHEBI:15377"/>
        <dbReference type="ChEBI" id="CHEBI:15378"/>
        <dbReference type="ChEBI" id="CHEBI:33019"/>
        <dbReference type="ChEBI" id="CHEBI:58285"/>
        <dbReference type="ChEBI" id="CHEBI:87133"/>
    </reaction>
</comment>
<comment type="cofactor">
    <cofactor evidence="1 4">
        <name>a divalent metal cation</name>
        <dbReference type="ChEBI" id="CHEBI:60240"/>
    </cofactor>
</comment>
<reference evidence="5 6" key="1">
    <citation type="journal article" date="2013" name="Int. J. Syst. Evol. Microbiol.">
        <title>Hoeflea suaedae sp. nov., an endophytic bacterium isolated from the root of the halophyte Suaeda maritima.</title>
        <authorList>
            <person name="Chung E.J."/>
            <person name="Park J.A."/>
            <person name="Pramanik P."/>
            <person name="Bibi F."/>
            <person name="Jeon C.O."/>
            <person name="Chung Y.R."/>
        </authorList>
    </citation>
    <scope>NUCLEOTIDE SEQUENCE [LARGE SCALE GENOMIC DNA]</scope>
    <source>
        <strain evidence="5 6">YC6898</strain>
    </source>
</reference>
<sequence length="198" mass="21380">MTRIILASTSPFRKMLLGNAGVRFETESADIDERAVEKAVGGSGISPEDMATILAEAKAKDVAARHPDALVIGADQTLSFNDEILHKPADMDAARRRLLALSGGTHELNSAVVIARGEEVLWRHVSIARLTMRDLSPEFVGRHLAEAGDEVLKSVGAYQLEGVGVQLFDRIEGDYFTIVGLPLLPLLAKLRQLDAIDG</sequence>
<keyword evidence="4" id="KW-0963">Cytoplasm</keyword>
<dbReference type="GO" id="GO:0009117">
    <property type="term" value="P:nucleotide metabolic process"/>
    <property type="evidence" value="ECO:0007669"/>
    <property type="project" value="UniProtKB-KW"/>
</dbReference>
<dbReference type="GO" id="GO:0005737">
    <property type="term" value="C:cytoplasm"/>
    <property type="evidence" value="ECO:0007669"/>
    <property type="project" value="UniProtKB-SubCell"/>
</dbReference>
<proteinExistence type="inferred from homology"/>
<evidence type="ECO:0000256" key="4">
    <source>
        <dbReference type="HAMAP-Rule" id="MF_00528"/>
    </source>
</evidence>
<dbReference type="AlphaFoldDB" id="A0A4V3A788"/>
<comment type="caution">
    <text evidence="4">Lacks conserved residue(s) required for the propagation of feature annotation.</text>
</comment>